<feature type="domain" description="MHD" evidence="12">
    <location>
        <begin position="184"/>
        <end position="424"/>
    </location>
</feature>
<dbReference type="GO" id="GO:0015031">
    <property type="term" value="P:protein transport"/>
    <property type="evidence" value="ECO:0007669"/>
    <property type="project" value="UniProtKB-KW"/>
</dbReference>
<name>A4RV57_OSTLU</name>
<dbReference type="CDD" id="cd09254">
    <property type="entry name" value="AP_delta-COPI_MHD"/>
    <property type="match status" value="1"/>
</dbReference>
<dbReference type="PANTHER" id="PTHR10121:SF0">
    <property type="entry name" value="COATOMER SUBUNIT DELTA"/>
    <property type="match status" value="1"/>
</dbReference>
<comment type="similarity">
    <text evidence="1 10">Belongs to the adaptor complexes medium subunit family. Delta-COP subfamily.</text>
</comment>
<keyword evidence="6 10" id="KW-0653">Protein transport</keyword>
<proteinExistence type="inferred from homology"/>
<evidence type="ECO:0000256" key="3">
    <source>
        <dbReference type="ARBA" id="ARBA00022448"/>
    </source>
</evidence>
<dbReference type="Pfam" id="PF00928">
    <property type="entry name" value="Adap_comp_sub"/>
    <property type="match status" value="1"/>
</dbReference>
<dbReference type="GO" id="GO:0006888">
    <property type="term" value="P:endoplasmic reticulum to Golgi vesicle-mediated transport"/>
    <property type="evidence" value="ECO:0007669"/>
    <property type="project" value="TreeGrafter"/>
</dbReference>
<gene>
    <name evidence="13" type="ORF">OSTLU_94212</name>
</gene>
<dbReference type="GO" id="GO:0030126">
    <property type="term" value="C:COPI vesicle coat"/>
    <property type="evidence" value="ECO:0007669"/>
    <property type="project" value="UniProtKB-UniRule"/>
</dbReference>
<evidence type="ECO:0000256" key="9">
    <source>
        <dbReference type="ARBA" id="ARBA00023329"/>
    </source>
</evidence>
<comment type="function">
    <text evidence="10">The coatomer is a cytosolic protein complex that binds to dilysine motifs and reversibly associates with Golgi non-clathrin-coated vesicles, which further mediate biosynthetic protein transport from the ER, via the Golgi up to the trans Golgi network. Coatomer complex is required for budding from Golgi membranes, and is essential for the retrograde Golgi-to-ER transport of dilysine-tagged proteins.</text>
</comment>
<keyword evidence="7 10" id="KW-0333">Golgi apparatus</keyword>
<organism evidence="13 14">
    <name type="scientific">Ostreococcus lucimarinus (strain CCE9901)</name>
    <dbReference type="NCBI Taxonomy" id="436017"/>
    <lineage>
        <taxon>Eukaryota</taxon>
        <taxon>Viridiplantae</taxon>
        <taxon>Chlorophyta</taxon>
        <taxon>Mamiellophyceae</taxon>
        <taxon>Mamiellales</taxon>
        <taxon>Bathycoccaceae</taxon>
        <taxon>Ostreococcus</taxon>
    </lineage>
</organism>
<evidence type="ECO:0000256" key="1">
    <source>
        <dbReference type="ARBA" id="ARBA00010516"/>
    </source>
</evidence>
<dbReference type="FunFam" id="2.60.40.1170:FF:000007">
    <property type="entry name" value="Coatomer subunit delta"/>
    <property type="match status" value="1"/>
</dbReference>
<dbReference type="OMA" id="VQFRTHP"/>
<protein>
    <recommendedName>
        <fullName evidence="10">Coatomer subunit delta</fullName>
    </recommendedName>
</protein>
<evidence type="ECO:0000256" key="4">
    <source>
        <dbReference type="ARBA" id="ARBA00022490"/>
    </source>
</evidence>
<dbReference type="RefSeq" id="XP_001416784.1">
    <property type="nucleotide sequence ID" value="XM_001416747.1"/>
</dbReference>
<dbReference type="HOGENOM" id="CLU_019988_3_0_1"/>
<dbReference type="InterPro" id="IPR027059">
    <property type="entry name" value="Coatomer_dsu"/>
</dbReference>
<keyword evidence="8 10" id="KW-0472">Membrane</keyword>
<evidence type="ECO:0000256" key="5">
    <source>
        <dbReference type="ARBA" id="ARBA00022892"/>
    </source>
</evidence>
<dbReference type="SUPFAM" id="SSF49447">
    <property type="entry name" value="Second domain of Mu2 adaptin subunit (ap50) of ap2 adaptor"/>
    <property type="match status" value="1"/>
</dbReference>
<dbReference type="InterPro" id="IPR036168">
    <property type="entry name" value="AP2_Mu_C_sf"/>
</dbReference>
<evidence type="ECO:0000313" key="13">
    <source>
        <dbReference type="EMBL" id="ABO95077.1"/>
    </source>
</evidence>
<dbReference type="Gramene" id="ABO95077">
    <property type="protein sequence ID" value="ABO95077"/>
    <property type="gene ID" value="OSTLU_94212"/>
</dbReference>
<accession>A4RV57</accession>
<evidence type="ECO:0000256" key="11">
    <source>
        <dbReference type="RuleBase" id="RU366052"/>
    </source>
</evidence>
<dbReference type="AlphaFoldDB" id="A4RV57"/>
<dbReference type="GO" id="GO:0006890">
    <property type="term" value="P:retrograde vesicle-mediated transport, Golgi to endoplasmic reticulum"/>
    <property type="evidence" value="ECO:0007669"/>
    <property type="project" value="UniProtKB-UniRule"/>
</dbReference>
<evidence type="ECO:0000256" key="10">
    <source>
        <dbReference type="RuleBase" id="RU364018"/>
    </source>
</evidence>
<dbReference type="KEGG" id="olu:OSTLU_94212"/>
<dbReference type="PROSITE" id="PS51072">
    <property type="entry name" value="MHD"/>
    <property type="match status" value="1"/>
</dbReference>
<evidence type="ECO:0000256" key="6">
    <source>
        <dbReference type="ARBA" id="ARBA00022927"/>
    </source>
</evidence>
<keyword evidence="4 10" id="KW-0963">Cytoplasm</keyword>
<sequence>MTRVRVEGLLAAFPKLVGSGKQHTYVETENVRYVYQPLECGTMYLLLVTTKGSNILEDLDVLRLLAKTLPEYTQGQVDEEGVSFAAFDLIFAFDEIISLGYKENVTMAQVKTFTEMNSHEEKLHKMMIQSKINDTKDVMRRKATEIDKVKHEMQQSAMQRSGDFGIEPSRPEMPVAAAPAAAPTESVSLVVEEKLNVTLNRNGGLEQMDLQGNMLLEVRNEDDALIRVVTKAGENAGFQFKTHPNIDKALHANEKILGLKDPNRPFPCGSALGVLKWRFSTKDESALPLSINCWPTINGGETAVSIEYEASDAMDLQNVVISIPCPPCRDPPAVNSCDGEFRFDARNGVMEWNIELIDDSNRNGSMEFVIPVADTEAFFPIDVHFSSAKTFCDIEVASISRTTDGAPVTFGGRTMMLVDSYQVV</sequence>
<dbReference type="InterPro" id="IPR028565">
    <property type="entry name" value="MHD"/>
</dbReference>
<dbReference type="GeneID" id="5001072"/>
<keyword evidence="9 10" id="KW-0968">Cytoplasmic vesicle</keyword>
<dbReference type="EMBL" id="CP000583">
    <property type="protein sequence ID" value="ABO95077.1"/>
    <property type="molecule type" value="Genomic_DNA"/>
</dbReference>
<dbReference type="STRING" id="436017.A4RV57"/>
<dbReference type="eggNOG" id="KOG2635">
    <property type="taxonomic scope" value="Eukaryota"/>
</dbReference>
<keyword evidence="3 10" id="KW-0813">Transport</keyword>
<dbReference type="Proteomes" id="UP000001568">
    <property type="component" value="Chromosome 3"/>
</dbReference>
<reference evidence="13 14" key="1">
    <citation type="journal article" date="2007" name="Proc. Natl. Acad. Sci. U.S.A.">
        <title>The tiny eukaryote Ostreococcus provides genomic insights into the paradox of plankton speciation.</title>
        <authorList>
            <person name="Palenik B."/>
            <person name="Grimwood J."/>
            <person name="Aerts A."/>
            <person name="Rouze P."/>
            <person name="Salamov A."/>
            <person name="Putnam N."/>
            <person name="Dupont C."/>
            <person name="Jorgensen R."/>
            <person name="Derelle E."/>
            <person name="Rombauts S."/>
            <person name="Zhou K."/>
            <person name="Otillar R."/>
            <person name="Merchant S.S."/>
            <person name="Podell S."/>
            <person name="Gaasterland T."/>
            <person name="Napoli C."/>
            <person name="Gendler K."/>
            <person name="Manuell A."/>
            <person name="Tai V."/>
            <person name="Vallon O."/>
            <person name="Piganeau G."/>
            <person name="Jancek S."/>
            <person name="Heijde M."/>
            <person name="Jabbari K."/>
            <person name="Bowler C."/>
            <person name="Lohr M."/>
            <person name="Robbens S."/>
            <person name="Werner G."/>
            <person name="Dubchak I."/>
            <person name="Pazour G.J."/>
            <person name="Ren Q."/>
            <person name="Paulsen I."/>
            <person name="Delwiche C."/>
            <person name="Schmutz J."/>
            <person name="Rokhsar D."/>
            <person name="Van de Peer Y."/>
            <person name="Moreau H."/>
            <person name="Grigoriev I.V."/>
        </authorList>
    </citation>
    <scope>NUCLEOTIDE SEQUENCE [LARGE SCALE GENOMIC DNA]</scope>
    <source>
        <strain evidence="13 14">CCE9901</strain>
    </source>
</reference>
<dbReference type="FunFam" id="3.30.450.60:FF:000003">
    <property type="entry name" value="Coatomer subunit delta"/>
    <property type="match status" value="1"/>
</dbReference>
<evidence type="ECO:0000256" key="8">
    <source>
        <dbReference type="ARBA" id="ARBA00023136"/>
    </source>
</evidence>
<keyword evidence="5 10" id="KW-0931">ER-Golgi transport</keyword>
<evidence type="ECO:0000256" key="2">
    <source>
        <dbReference type="ARBA" id="ARBA00011775"/>
    </source>
</evidence>
<dbReference type="PANTHER" id="PTHR10121">
    <property type="entry name" value="COATOMER SUBUNIT DELTA"/>
    <property type="match status" value="1"/>
</dbReference>
<dbReference type="OrthoDB" id="10266042at2759"/>
<dbReference type="Gene3D" id="3.30.450.60">
    <property type="match status" value="1"/>
</dbReference>
<dbReference type="Gene3D" id="2.60.40.1170">
    <property type="entry name" value="Mu homology domain, subdomain B"/>
    <property type="match status" value="2"/>
</dbReference>
<comment type="subcellular location">
    <subcellularLocation>
        <location evidence="10 11">Cytoplasm</location>
    </subcellularLocation>
    <subcellularLocation>
        <location evidence="10 11">Cytoplasmic vesicle</location>
        <location evidence="10 11">COPI-coated vesicle membrane</location>
        <topology evidence="10 11">Peripheral membrane protein</topology>
        <orientation evidence="10 11">Cytoplasmic side</orientation>
    </subcellularLocation>
    <subcellularLocation>
        <location evidence="10 11">Golgi apparatus membrane</location>
        <topology evidence="10 11">Peripheral membrane protein</topology>
        <orientation evidence="10 11">Cytoplasmic side</orientation>
    </subcellularLocation>
</comment>
<evidence type="ECO:0000256" key="7">
    <source>
        <dbReference type="ARBA" id="ARBA00023034"/>
    </source>
</evidence>
<dbReference type="CDD" id="cd14830">
    <property type="entry name" value="Delta_COP_N"/>
    <property type="match status" value="1"/>
</dbReference>
<keyword evidence="14" id="KW-1185">Reference proteome</keyword>
<evidence type="ECO:0000313" key="14">
    <source>
        <dbReference type="Proteomes" id="UP000001568"/>
    </source>
</evidence>
<evidence type="ECO:0000259" key="12">
    <source>
        <dbReference type="PROSITE" id="PS51072"/>
    </source>
</evidence>
<comment type="subunit">
    <text evidence="2 10">Oligomeric complex that consists of at least the alpha, beta, beta', gamma, delta, epsilon and zeta subunits.</text>
</comment>
<dbReference type="GO" id="GO:0051645">
    <property type="term" value="P:Golgi localization"/>
    <property type="evidence" value="ECO:0007669"/>
    <property type="project" value="TreeGrafter"/>
</dbReference>
<dbReference type="SUPFAM" id="SSF64356">
    <property type="entry name" value="SNARE-like"/>
    <property type="match status" value="1"/>
</dbReference>
<dbReference type="GO" id="GO:0000139">
    <property type="term" value="C:Golgi membrane"/>
    <property type="evidence" value="ECO:0007669"/>
    <property type="project" value="UniProtKB-SubCell"/>
</dbReference>
<dbReference type="InterPro" id="IPR011012">
    <property type="entry name" value="Longin-like_dom_sf"/>
</dbReference>